<organism evidence="2 3">
    <name type="scientific">Acrocarpospora corrugata</name>
    <dbReference type="NCBI Taxonomy" id="35763"/>
    <lineage>
        <taxon>Bacteria</taxon>
        <taxon>Bacillati</taxon>
        <taxon>Actinomycetota</taxon>
        <taxon>Actinomycetes</taxon>
        <taxon>Streptosporangiales</taxon>
        <taxon>Streptosporangiaceae</taxon>
        <taxon>Acrocarpospora</taxon>
    </lineage>
</organism>
<accession>A0A5M3WGI1</accession>
<evidence type="ECO:0000313" key="2">
    <source>
        <dbReference type="EMBL" id="GES06211.1"/>
    </source>
</evidence>
<dbReference type="AlphaFoldDB" id="A0A5M3WGI1"/>
<keyword evidence="3" id="KW-1185">Reference proteome</keyword>
<dbReference type="EMBL" id="BLAD01000139">
    <property type="protein sequence ID" value="GES06211.1"/>
    <property type="molecule type" value="Genomic_DNA"/>
</dbReference>
<evidence type="ECO:0000256" key="1">
    <source>
        <dbReference type="SAM" id="MobiDB-lite"/>
    </source>
</evidence>
<reference evidence="2 3" key="1">
    <citation type="submission" date="2019-10" db="EMBL/GenBank/DDBJ databases">
        <title>Whole genome shotgun sequence of Acrocarpospora corrugata NBRC 13972.</title>
        <authorList>
            <person name="Ichikawa N."/>
            <person name="Kimura A."/>
            <person name="Kitahashi Y."/>
            <person name="Komaki H."/>
            <person name="Oguchi A."/>
        </authorList>
    </citation>
    <scope>NUCLEOTIDE SEQUENCE [LARGE SCALE GENOMIC DNA]</scope>
    <source>
        <strain evidence="2 3">NBRC 13972</strain>
    </source>
</reference>
<sequence length="106" mass="11711">MLPLGARYRPWEGQKRAPASHNRSCGRSAAWSPISRWFFAPLKVVMTATASTAVSECRIPRGSRGVAHLREHCQQPVYRPGVGALAVLSVAFQRGRLDSGYDSMRD</sequence>
<name>A0A5M3WGI1_9ACTN</name>
<dbReference type="Proteomes" id="UP000334990">
    <property type="component" value="Unassembled WGS sequence"/>
</dbReference>
<feature type="region of interest" description="Disordered" evidence="1">
    <location>
        <begin position="1"/>
        <end position="26"/>
    </location>
</feature>
<gene>
    <name evidence="2" type="ORF">Acor_82800</name>
</gene>
<protein>
    <submittedName>
        <fullName evidence="2">Uncharacterized protein</fullName>
    </submittedName>
</protein>
<proteinExistence type="predicted"/>
<evidence type="ECO:0000313" key="3">
    <source>
        <dbReference type="Proteomes" id="UP000334990"/>
    </source>
</evidence>
<comment type="caution">
    <text evidence="2">The sequence shown here is derived from an EMBL/GenBank/DDBJ whole genome shotgun (WGS) entry which is preliminary data.</text>
</comment>